<keyword evidence="3" id="KW-1185">Reference proteome</keyword>
<sequence length="90" mass="10816">MKPYKRNIRASEHFLDAIREIIWKMFGSICTVTRVKMSKDLKYADIYCNFINEESKDIIETSNKQIMNKIKQSWNSKYIPILRIHEEDKS</sequence>
<dbReference type="Pfam" id="PF02033">
    <property type="entry name" value="RBFA"/>
    <property type="match status" value="1"/>
</dbReference>
<keyword evidence="1" id="KW-0690">Ribosome biogenesis</keyword>
<dbReference type="Gene3D" id="3.30.300.20">
    <property type="match status" value="1"/>
</dbReference>
<protein>
    <submittedName>
        <fullName evidence="2">Ribosome-binding factor A</fullName>
    </submittedName>
</protein>
<dbReference type="RefSeq" id="WP_148971959.1">
    <property type="nucleotide sequence ID" value="NZ_CP043314.1"/>
</dbReference>
<evidence type="ECO:0000313" key="2">
    <source>
        <dbReference type="EMBL" id="QEK38836.1"/>
    </source>
</evidence>
<dbReference type="GO" id="GO:0006364">
    <property type="term" value="P:rRNA processing"/>
    <property type="evidence" value="ECO:0007669"/>
    <property type="project" value="InterPro"/>
</dbReference>
<proteinExistence type="predicted"/>
<gene>
    <name evidence="2" type="ORF">FZC36_00030</name>
</gene>
<dbReference type="OrthoDB" id="9805051at2"/>
<dbReference type="InterPro" id="IPR023799">
    <property type="entry name" value="RbfA_dom_sf"/>
</dbReference>
<dbReference type="EMBL" id="CP043314">
    <property type="protein sequence ID" value="QEK38836.1"/>
    <property type="molecule type" value="Genomic_DNA"/>
</dbReference>
<evidence type="ECO:0000313" key="3">
    <source>
        <dbReference type="Proteomes" id="UP000324924"/>
    </source>
</evidence>
<reference evidence="2 3" key="1">
    <citation type="submission" date="2019-08" db="EMBL/GenBank/DDBJ databases">
        <title>Highly reduced genomes of protist endosymbionts show evolutionary convergence.</title>
        <authorList>
            <person name="George E."/>
            <person name="Husnik F."/>
            <person name="Tashyreva D."/>
            <person name="Prokopchuk G."/>
            <person name="Horak A."/>
            <person name="Kwong W.K."/>
            <person name="Lukes J."/>
            <person name="Keeling P.J."/>
        </authorList>
    </citation>
    <scope>NUCLEOTIDE SEQUENCE [LARGE SCALE GENOMIC DNA]</scope>
    <source>
        <strain evidence="2">1604HC</strain>
    </source>
</reference>
<evidence type="ECO:0000256" key="1">
    <source>
        <dbReference type="ARBA" id="ARBA00022517"/>
    </source>
</evidence>
<name>A0A5C0UFF3_9PROT</name>
<dbReference type="InterPro" id="IPR000238">
    <property type="entry name" value="RbfA"/>
</dbReference>
<dbReference type="Proteomes" id="UP000324924">
    <property type="component" value="Chromosome"/>
</dbReference>
<dbReference type="InterPro" id="IPR015946">
    <property type="entry name" value="KH_dom-like_a/b"/>
</dbReference>
<accession>A0A5C0UFF3</accession>
<dbReference type="SUPFAM" id="SSF89919">
    <property type="entry name" value="Ribosome-binding factor A, RbfA"/>
    <property type="match status" value="1"/>
</dbReference>
<dbReference type="AlphaFoldDB" id="A0A5C0UFF3"/>
<dbReference type="KEGG" id="nabu:FZC36_00030"/>
<organism evidence="2 3">
    <name type="scientific">Candidatus Nesciobacter abundans</name>
    <dbReference type="NCBI Taxonomy" id="2601668"/>
    <lineage>
        <taxon>Bacteria</taxon>
        <taxon>Pseudomonadati</taxon>
        <taxon>Pseudomonadota</taxon>
        <taxon>Alphaproteobacteria</taxon>
        <taxon>Holosporales</taxon>
        <taxon>Holosporaceae</taxon>
        <taxon>Candidatus Nesciobacter</taxon>
    </lineage>
</organism>